<dbReference type="Proteomes" id="UP001472866">
    <property type="component" value="Chromosome 02"/>
</dbReference>
<keyword evidence="11 18" id="KW-1133">Transmembrane helix</keyword>
<evidence type="ECO:0000256" key="13">
    <source>
        <dbReference type="ARBA" id="ARBA00023065"/>
    </source>
</evidence>
<evidence type="ECO:0000313" key="21">
    <source>
        <dbReference type="Proteomes" id="UP001472866"/>
    </source>
</evidence>
<evidence type="ECO:0000313" key="20">
    <source>
        <dbReference type="EMBL" id="WZN59984.1"/>
    </source>
</evidence>
<comment type="catalytic activity">
    <reaction evidence="17">
        <text>Ca(2+)(in) + 3 Na(+)(out) = Ca(2+)(out) + 3 Na(+)(in)</text>
        <dbReference type="Rhea" id="RHEA:69955"/>
        <dbReference type="ChEBI" id="CHEBI:29101"/>
        <dbReference type="ChEBI" id="CHEBI:29108"/>
    </reaction>
</comment>
<keyword evidence="10" id="KW-0112">Calmodulin-binding</keyword>
<dbReference type="AlphaFoldDB" id="A0AAX4P1E9"/>
<evidence type="ECO:0000256" key="1">
    <source>
        <dbReference type="ARBA" id="ARBA00004651"/>
    </source>
</evidence>
<evidence type="ECO:0000256" key="6">
    <source>
        <dbReference type="ARBA" id="ARBA00022723"/>
    </source>
</evidence>
<dbReference type="PRINTS" id="PR01259">
    <property type="entry name" value="NACAEXCHNGR"/>
</dbReference>
<feature type="transmembrane region" description="Helical" evidence="18">
    <location>
        <begin position="654"/>
        <end position="672"/>
    </location>
</feature>
<dbReference type="GO" id="GO:0007154">
    <property type="term" value="P:cell communication"/>
    <property type="evidence" value="ECO:0007669"/>
    <property type="project" value="InterPro"/>
</dbReference>
<keyword evidence="21" id="KW-1185">Reference proteome</keyword>
<evidence type="ECO:0000256" key="8">
    <source>
        <dbReference type="ARBA" id="ARBA00022737"/>
    </source>
</evidence>
<dbReference type="SMART" id="SM00237">
    <property type="entry name" value="Calx_beta"/>
    <property type="match status" value="2"/>
</dbReference>
<dbReference type="InterPro" id="IPR044880">
    <property type="entry name" value="NCX_ion-bd_dom_sf"/>
</dbReference>
<evidence type="ECO:0000256" key="12">
    <source>
        <dbReference type="ARBA" id="ARBA00023053"/>
    </source>
</evidence>
<evidence type="ECO:0000256" key="2">
    <source>
        <dbReference type="ARBA" id="ARBA00007489"/>
    </source>
</evidence>
<feature type="transmembrane region" description="Helical" evidence="18">
    <location>
        <begin position="212"/>
        <end position="235"/>
    </location>
</feature>
<dbReference type="Gene3D" id="2.60.40.2030">
    <property type="match status" value="2"/>
</dbReference>
<feature type="transmembrane region" description="Helical" evidence="18">
    <location>
        <begin position="155"/>
        <end position="174"/>
    </location>
</feature>
<organism evidence="20 21">
    <name type="scientific">Chloropicon roscoffensis</name>
    <dbReference type="NCBI Taxonomy" id="1461544"/>
    <lineage>
        <taxon>Eukaryota</taxon>
        <taxon>Viridiplantae</taxon>
        <taxon>Chlorophyta</taxon>
        <taxon>Chloropicophyceae</taxon>
        <taxon>Chloropicales</taxon>
        <taxon>Chloropicaceae</taxon>
        <taxon>Chloropicon</taxon>
    </lineage>
</organism>
<evidence type="ECO:0000259" key="19">
    <source>
        <dbReference type="SMART" id="SM00237"/>
    </source>
</evidence>
<dbReference type="Pfam" id="PF03160">
    <property type="entry name" value="Calx-beta"/>
    <property type="match status" value="2"/>
</dbReference>
<feature type="transmembrane region" description="Helical" evidence="18">
    <location>
        <begin position="793"/>
        <end position="811"/>
    </location>
</feature>
<evidence type="ECO:0000256" key="9">
    <source>
        <dbReference type="ARBA" id="ARBA00022837"/>
    </source>
</evidence>
<proteinExistence type="inferred from homology"/>
<reference evidence="20 21" key="1">
    <citation type="submission" date="2024-03" db="EMBL/GenBank/DDBJ databases">
        <title>Complete genome sequence of the green alga Chloropicon roscoffensis RCC1871.</title>
        <authorList>
            <person name="Lemieux C."/>
            <person name="Pombert J.-F."/>
            <person name="Otis C."/>
            <person name="Turmel M."/>
        </authorList>
    </citation>
    <scope>NUCLEOTIDE SEQUENCE [LARGE SCALE GENOMIC DNA]</scope>
    <source>
        <strain evidence="20 21">RCC1871</strain>
    </source>
</reference>
<keyword evidence="5 18" id="KW-0812">Transmembrane</keyword>
<dbReference type="Pfam" id="PF01699">
    <property type="entry name" value="Na_Ca_ex"/>
    <property type="match status" value="2"/>
</dbReference>
<dbReference type="InterPro" id="IPR004837">
    <property type="entry name" value="NaCa_Exmemb"/>
</dbReference>
<dbReference type="PANTHER" id="PTHR11878:SF65">
    <property type="entry name" value="NA_CA-EXCHANGE PROTEIN, ISOFORM G"/>
    <property type="match status" value="1"/>
</dbReference>
<dbReference type="InterPro" id="IPR004836">
    <property type="entry name" value="Na_Ca_Ex"/>
</dbReference>
<dbReference type="InterPro" id="IPR003644">
    <property type="entry name" value="Calx_beta"/>
</dbReference>
<feature type="domain" description="Calx-beta" evidence="19">
    <location>
        <begin position="348"/>
        <end position="447"/>
    </location>
</feature>
<evidence type="ECO:0000256" key="5">
    <source>
        <dbReference type="ARBA" id="ARBA00022692"/>
    </source>
</evidence>
<accession>A0AAX4P1E9</accession>
<feature type="transmembrane region" description="Helical" evidence="18">
    <location>
        <begin position="754"/>
        <end position="773"/>
    </location>
</feature>
<evidence type="ECO:0000256" key="15">
    <source>
        <dbReference type="ARBA" id="ARBA00023180"/>
    </source>
</evidence>
<feature type="domain" description="Calx-beta" evidence="19">
    <location>
        <begin position="479"/>
        <end position="577"/>
    </location>
</feature>
<feature type="transmembrane region" description="Helical" evidence="18">
    <location>
        <begin position="823"/>
        <end position="842"/>
    </location>
</feature>
<dbReference type="GO" id="GO:0046872">
    <property type="term" value="F:metal ion binding"/>
    <property type="evidence" value="ECO:0007669"/>
    <property type="project" value="UniProtKB-KW"/>
</dbReference>
<evidence type="ECO:0000256" key="10">
    <source>
        <dbReference type="ARBA" id="ARBA00022860"/>
    </source>
</evidence>
<sequence>MGYPDPNNEYVVYPDRDFKGFGENRTVTMERGFIVEYFGNLLTKKCARSWALVPIMNLINPEVQAVIYATGLLYAFLGIAVISDVFMAAIEVITSKEKEVVMASGQKVKIQFWNPTVANLTLMALGSSAPEILLALLETVQSLDEPAGELGPSTIVGSAAFNLFVITAVCVYSINTPDVKTVSAPGVFAMTSTWSILAYVWLLIVLEVWTPGVVSIAEAWLTFGMFFVFVGLAYSQDRNWFRVDKRVQRQNRDSKILMVEEGEGQHEKRRSQVLTKMNSNLEKMKHGLMSKSGMKAISKILKKGLFNHIEEEQTSAIFWKNNAKRRLLGKTYMRRRTVGSITKLTPEEEAQIKLEQTTAVLQFSSEEFRVVENEGSVRCAVSRIGINHRAVAVDFKTQDGSGRAGKEYQAAEGTLVFSPGEEIKFIEVLVVDDDEPEPDHTFSVLLSNPRLLEASKEVEEEEEVPEGGYIVKLGERALCIVIIIDDDDPGSIAFSEKIVTVSERKQFATVKVVRSAGAKGSVSCKYKTSNGSAMAGVDYKNTEGLVTFEAGQISQKIKIPLIDSDKVYDRVFNVSLFDPSEFARLEKANIVLVKIVDDGSESEFRNKIEKKLDRQLKAFMHHTSTWREQFKSAIVPAKGVDENGDEVEFESLDYVLHFLTIFWKVTAAFVPPPEYNGGWSAFFCCLIYIGMLTAVVGELASLFGCAIGLKDAVTAITFVALGTSLPDTFASRTAALEAPDADAAVGNIAGSNTVNVLLGLGLPWVFASMYYHYNGDQTGGRYCIPSGSLSYSVLIYSIFAVACLISLALNRKINGGELGGPKLSKSFIATFLVTLWLLYVILSSLKEYGHIKFGSERDVDAMGCPL</sequence>
<keyword evidence="15" id="KW-0325">Glycoprotein</keyword>
<keyword evidence="3" id="KW-0813">Transport</keyword>
<evidence type="ECO:0000256" key="4">
    <source>
        <dbReference type="ARBA" id="ARBA00022475"/>
    </source>
</evidence>
<keyword evidence="4" id="KW-1003">Cell membrane</keyword>
<feature type="transmembrane region" description="Helical" evidence="18">
    <location>
        <begin position="678"/>
        <end position="700"/>
    </location>
</feature>
<feature type="transmembrane region" description="Helical" evidence="18">
    <location>
        <begin position="66"/>
        <end position="92"/>
    </location>
</feature>
<protein>
    <submittedName>
        <fullName evidence="20">Sodium/calcium exchanger protein</fullName>
    </submittedName>
</protein>
<keyword evidence="6" id="KW-0479">Metal-binding</keyword>
<evidence type="ECO:0000256" key="18">
    <source>
        <dbReference type="SAM" id="Phobius"/>
    </source>
</evidence>
<gene>
    <name evidence="20" type="ORF">HKI87_02g15120</name>
</gene>
<dbReference type="GO" id="GO:0005886">
    <property type="term" value="C:plasma membrane"/>
    <property type="evidence" value="ECO:0007669"/>
    <property type="project" value="UniProtKB-SubCell"/>
</dbReference>
<feature type="transmembrane region" description="Helical" evidence="18">
    <location>
        <begin position="112"/>
        <end position="135"/>
    </location>
</feature>
<dbReference type="Gene3D" id="1.20.1420.30">
    <property type="entry name" value="NCX, central ion-binding region"/>
    <property type="match status" value="2"/>
</dbReference>
<dbReference type="EMBL" id="CP151502">
    <property type="protein sequence ID" value="WZN59984.1"/>
    <property type="molecule type" value="Genomic_DNA"/>
</dbReference>
<keyword evidence="13" id="KW-0406">Ion transport</keyword>
<name>A0AAX4P1E9_9CHLO</name>
<dbReference type="GO" id="GO:0005432">
    <property type="term" value="F:calcium:sodium antiporter activity"/>
    <property type="evidence" value="ECO:0007669"/>
    <property type="project" value="InterPro"/>
</dbReference>
<keyword evidence="9" id="KW-0106">Calcium</keyword>
<dbReference type="InterPro" id="IPR038081">
    <property type="entry name" value="CalX-like_sf"/>
</dbReference>
<evidence type="ECO:0000256" key="7">
    <source>
        <dbReference type="ARBA" id="ARBA00022729"/>
    </source>
</evidence>
<dbReference type="GO" id="GO:0005516">
    <property type="term" value="F:calmodulin binding"/>
    <property type="evidence" value="ECO:0007669"/>
    <property type="project" value="UniProtKB-KW"/>
</dbReference>
<keyword evidence="12" id="KW-0915">Sodium</keyword>
<comment type="similarity">
    <text evidence="2">Belongs to the Ca(2+):cation antiporter (CaCA) (TC 2.A.19) family. SLC8 subfamily.</text>
</comment>
<evidence type="ECO:0000256" key="14">
    <source>
        <dbReference type="ARBA" id="ARBA00023136"/>
    </source>
</evidence>
<keyword evidence="16" id="KW-0739">Sodium transport</keyword>
<evidence type="ECO:0000256" key="17">
    <source>
        <dbReference type="ARBA" id="ARBA00033667"/>
    </source>
</evidence>
<dbReference type="InterPro" id="IPR051171">
    <property type="entry name" value="CaCA"/>
</dbReference>
<evidence type="ECO:0000256" key="3">
    <source>
        <dbReference type="ARBA" id="ARBA00022448"/>
    </source>
</evidence>
<keyword evidence="14 18" id="KW-0472">Membrane</keyword>
<dbReference type="SUPFAM" id="SSF141072">
    <property type="entry name" value="CalX-like"/>
    <property type="match status" value="2"/>
</dbReference>
<keyword evidence="8" id="KW-0677">Repeat</keyword>
<keyword evidence="7" id="KW-0732">Signal</keyword>
<evidence type="ECO:0000256" key="11">
    <source>
        <dbReference type="ARBA" id="ARBA00022989"/>
    </source>
</evidence>
<evidence type="ECO:0000256" key="16">
    <source>
        <dbReference type="ARBA" id="ARBA00023201"/>
    </source>
</evidence>
<dbReference type="PANTHER" id="PTHR11878">
    <property type="entry name" value="SODIUM/CALCIUM EXCHANGER"/>
    <property type="match status" value="1"/>
</dbReference>
<comment type="subcellular location">
    <subcellularLocation>
        <location evidence="1">Cell membrane</location>
        <topology evidence="1">Multi-pass membrane protein</topology>
    </subcellularLocation>
</comment>
<feature type="transmembrane region" description="Helical" evidence="18">
    <location>
        <begin position="186"/>
        <end position="206"/>
    </location>
</feature>